<feature type="compositionally biased region" description="Basic residues" evidence="1">
    <location>
        <begin position="1"/>
        <end position="12"/>
    </location>
</feature>
<evidence type="ECO:0000313" key="3">
    <source>
        <dbReference type="Proteomes" id="UP001328107"/>
    </source>
</evidence>
<dbReference type="AlphaFoldDB" id="A0AAN4Z4I8"/>
<evidence type="ECO:0000256" key="1">
    <source>
        <dbReference type="SAM" id="MobiDB-lite"/>
    </source>
</evidence>
<evidence type="ECO:0000313" key="2">
    <source>
        <dbReference type="EMBL" id="GMR31120.1"/>
    </source>
</evidence>
<dbReference type="EMBL" id="BTRK01000001">
    <property type="protein sequence ID" value="GMR31120.1"/>
    <property type="molecule type" value="Genomic_DNA"/>
</dbReference>
<dbReference type="SUPFAM" id="SSF54403">
    <property type="entry name" value="Cystatin/monellin"/>
    <property type="match status" value="1"/>
</dbReference>
<comment type="caution">
    <text evidence="2">The sequence shown here is derived from an EMBL/GenBank/DDBJ whole genome shotgun (WGS) entry which is preliminary data.</text>
</comment>
<dbReference type="InterPro" id="IPR046350">
    <property type="entry name" value="Cystatin_sf"/>
</dbReference>
<proteinExistence type="predicted"/>
<dbReference type="Gene3D" id="3.10.450.10">
    <property type="match status" value="1"/>
</dbReference>
<dbReference type="Proteomes" id="UP001328107">
    <property type="component" value="Unassembled WGS sequence"/>
</dbReference>
<accession>A0AAN4Z4I8</accession>
<gene>
    <name evidence="2" type="ORF">PMAYCL1PPCAC_01315</name>
</gene>
<reference evidence="3" key="1">
    <citation type="submission" date="2022-10" db="EMBL/GenBank/DDBJ databases">
        <title>Genome assembly of Pristionchus species.</title>
        <authorList>
            <person name="Yoshida K."/>
            <person name="Sommer R.J."/>
        </authorList>
    </citation>
    <scope>NUCLEOTIDE SEQUENCE [LARGE SCALE GENOMIC DNA]</scope>
    <source>
        <strain evidence="3">RS5460</strain>
    </source>
</reference>
<keyword evidence="3" id="KW-1185">Reference proteome</keyword>
<dbReference type="GO" id="GO:0004869">
    <property type="term" value="F:cysteine-type endopeptidase inhibitor activity"/>
    <property type="evidence" value="ECO:0007669"/>
    <property type="project" value="InterPro"/>
</dbReference>
<name>A0AAN4Z4I8_9BILA</name>
<organism evidence="2 3">
    <name type="scientific">Pristionchus mayeri</name>
    <dbReference type="NCBI Taxonomy" id="1317129"/>
    <lineage>
        <taxon>Eukaryota</taxon>
        <taxon>Metazoa</taxon>
        <taxon>Ecdysozoa</taxon>
        <taxon>Nematoda</taxon>
        <taxon>Chromadorea</taxon>
        <taxon>Rhabditida</taxon>
        <taxon>Rhabditina</taxon>
        <taxon>Diplogasteromorpha</taxon>
        <taxon>Diplogasteroidea</taxon>
        <taxon>Neodiplogasteridae</taxon>
        <taxon>Pristionchus</taxon>
    </lineage>
</organism>
<dbReference type="CDD" id="cd00042">
    <property type="entry name" value="CY"/>
    <property type="match status" value="1"/>
</dbReference>
<protein>
    <submittedName>
        <fullName evidence="2">Uncharacterized protein</fullName>
    </submittedName>
</protein>
<feature type="compositionally biased region" description="Basic and acidic residues" evidence="1">
    <location>
        <begin position="13"/>
        <end position="26"/>
    </location>
</feature>
<feature type="region of interest" description="Disordered" evidence="1">
    <location>
        <begin position="1"/>
        <end position="26"/>
    </location>
</feature>
<dbReference type="InterPro" id="IPR000010">
    <property type="entry name" value="Cystatin_dom"/>
</dbReference>
<sequence length="126" mass="14794">MDEKERRKRRREKTGEEKDKKEEEERERRYVAMIKKIKKLKPRSPRDCKFIAGGIIEKDPNDPSHMVRVWRGVKDLNERSKSNKYHLIPILVVSATSQPVEGTKWVYEVLVGESESLRDSISASEL</sequence>